<evidence type="ECO:0000256" key="1">
    <source>
        <dbReference type="SAM" id="Phobius"/>
    </source>
</evidence>
<keyword evidence="1" id="KW-0472">Membrane</keyword>
<keyword evidence="1" id="KW-1133">Transmembrane helix</keyword>
<gene>
    <name evidence="3" type="ORF">SAMN06265338_102594</name>
</gene>
<dbReference type="AlphaFoldDB" id="A0A212R4V6"/>
<accession>A0A212R4V6</accession>
<keyword evidence="4" id="KW-1185">Reference proteome</keyword>
<feature type="domain" description="TadE-like" evidence="2">
    <location>
        <begin position="15"/>
        <end position="56"/>
    </location>
</feature>
<evidence type="ECO:0000259" key="2">
    <source>
        <dbReference type="Pfam" id="PF07811"/>
    </source>
</evidence>
<proteinExistence type="predicted"/>
<dbReference type="OrthoDB" id="7189296at2"/>
<protein>
    <submittedName>
        <fullName evidence="3">Flp pilus assembly protein TadG</fullName>
    </submittedName>
</protein>
<dbReference type="InterPro" id="IPR012495">
    <property type="entry name" value="TadE-like_dom"/>
</dbReference>
<name>A0A212R4V6_RHOAC</name>
<reference evidence="4" key="1">
    <citation type="submission" date="2017-06" db="EMBL/GenBank/DDBJ databases">
        <authorList>
            <person name="Varghese N."/>
            <person name="Submissions S."/>
        </authorList>
    </citation>
    <scope>NUCLEOTIDE SEQUENCE [LARGE SCALE GENOMIC DNA]</scope>
    <source>
        <strain evidence="4">DSM 137</strain>
    </source>
</reference>
<dbReference type="Proteomes" id="UP000198418">
    <property type="component" value="Unassembled WGS sequence"/>
</dbReference>
<organism evidence="3 4">
    <name type="scientific">Rhodoblastus acidophilus</name>
    <name type="common">Rhodopseudomonas acidophila</name>
    <dbReference type="NCBI Taxonomy" id="1074"/>
    <lineage>
        <taxon>Bacteria</taxon>
        <taxon>Pseudomonadati</taxon>
        <taxon>Pseudomonadota</taxon>
        <taxon>Alphaproteobacteria</taxon>
        <taxon>Hyphomicrobiales</taxon>
        <taxon>Rhodoblastaceae</taxon>
        <taxon>Rhodoblastus</taxon>
    </lineage>
</organism>
<sequence>MRPVSLHGFWRARGGLAAVEFALVLPIAMAMLFGEFVLGEALSINRKISIASRTVADLVARRSALTGDDLTAIMNATTQIVAPYSNGPMTLVVAEVTTDASGKTIVTWNKALNAAALVNGSAFTLPPGMAQASTSLIYARVTYAYKPPVGQNTFGIIPISNTFYMPPRAASTIACIGC</sequence>
<feature type="transmembrane region" description="Helical" evidence="1">
    <location>
        <begin position="15"/>
        <end position="38"/>
    </location>
</feature>
<keyword evidence="1" id="KW-0812">Transmembrane</keyword>
<dbReference type="RefSeq" id="WP_088520073.1">
    <property type="nucleotide sequence ID" value="NZ_FYDG01000002.1"/>
</dbReference>
<evidence type="ECO:0000313" key="4">
    <source>
        <dbReference type="Proteomes" id="UP000198418"/>
    </source>
</evidence>
<dbReference type="EMBL" id="FYDG01000002">
    <property type="protein sequence ID" value="SNB67077.1"/>
    <property type="molecule type" value="Genomic_DNA"/>
</dbReference>
<dbReference type="Pfam" id="PF07811">
    <property type="entry name" value="TadE"/>
    <property type="match status" value="1"/>
</dbReference>
<evidence type="ECO:0000313" key="3">
    <source>
        <dbReference type="EMBL" id="SNB67077.1"/>
    </source>
</evidence>